<dbReference type="Ensembl" id="ENSZALT00000000806.1">
    <property type="protein sequence ID" value="ENSZALP00000000479.1"/>
    <property type="gene ID" value="ENSZALG00000000562.1"/>
</dbReference>
<dbReference type="InterPro" id="IPR013083">
    <property type="entry name" value="Znf_RING/FYVE/PHD"/>
</dbReference>
<evidence type="ECO:0000313" key="4">
    <source>
        <dbReference type="Ensembl" id="ENSZALP00000000479.1"/>
    </source>
</evidence>
<dbReference type="PROSITE" id="PS50271">
    <property type="entry name" value="ZF_UBP"/>
    <property type="match status" value="1"/>
</dbReference>
<evidence type="ECO:0000313" key="5">
    <source>
        <dbReference type="Proteomes" id="UP000694413"/>
    </source>
</evidence>
<keyword evidence="2" id="KW-0863">Zinc-finger</keyword>
<dbReference type="AlphaFoldDB" id="A0A8D2M087"/>
<accession>A0A8D2M087</accession>
<reference evidence="4" key="2">
    <citation type="submission" date="2025-09" db="UniProtKB">
        <authorList>
            <consortium name="Ensembl"/>
        </authorList>
    </citation>
    <scope>IDENTIFICATION</scope>
</reference>
<dbReference type="Proteomes" id="UP000694413">
    <property type="component" value="Unassembled WGS sequence"/>
</dbReference>
<evidence type="ECO:0000259" key="3">
    <source>
        <dbReference type="PROSITE" id="PS50271"/>
    </source>
</evidence>
<organism evidence="4 5">
    <name type="scientific">Zonotrichia albicollis</name>
    <name type="common">White-throated sparrow</name>
    <name type="synonym">Fringilla albicollis</name>
    <dbReference type="NCBI Taxonomy" id="44394"/>
    <lineage>
        <taxon>Eukaryota</taxon>
        <taxon>Metazoa</taxon>
        <taxon>Chordata</taxon>
        <taxon>Craniata</taxon>
        <taxon>Vertebrata</taxon>
        <taxon>Euteleostomi</taxon>
        <taxon>Archelosauria</taxon>
        <taxon>Archosauria</taxon>
        <taxon>Dinosauria</taxon>
        <taxon>Saurischia</taxon>
        <taxon>Theropoda</taxon>
        <taxon>Coelurosauria</taxon>
        <taxon>Aves</taxon>
        <taxon>Neognathae</taxon>
        <taxon>Neoaves</taxon>
        <taxon>Telluraves</taxon>
        <taxon>Australaves</taxon>
        <taxon>Passeriformes</taxon>
        <taxon>Passerellidae</taxon>
        <taxon>Zonotrichia</taxon>
    </lineage>
</organism>
<reference evidence="4" key="1">
    <citation type="submission" date="2025-08" db="UniProtKB">
        <authorList>
            <consortium name="Ensembl"/>
        </authorList>
    </citation>
    <scope>IDENTIFICATION</scope>
</reference>
<dbReference type="Gene3D" id="3.30.40.10">
    <property type="entry name" value="Zinc/RING finger domain, C3HC4 (zinc finger)"/>
    <property type="match status" value="1"/>
</dbReference>
<name>A0A8D2M087_ZONAL</name>
<keyword evidence="1" id="KW-0833">Ubl conjugation pathway</keyword>
<keyword evidence="5" id="KW-1185">Reference proteome</keyword>
<evidence type="ECO:0000256" key="1">
    <source>
        <dbReference type="ARBA" id="ARBA00022786"/>
    </source>
</evidence>
<dbReference type="GO" id="GO:0008270">
    <property type="term" value="F:zinc ion binding"/>
    <property type="evidence" value="ECO:0007669"/>
    <property type="project" value="UniProtKB-KW"/>
</dbReference>
<proteinExistence type="predicted"/>
<keyword evidence="2" id="KW-0862">Zinc</keyword>
<dbReference type="InterPro" id="IPR001607">
    <property type="entry name" value="Znf_UBP"/>
</dbReference>
<evidence type="ECO:0000256" key="2">
    <source>
        <dbReference type="PROSITE-ProRule" id="PRU00502"/>
    </source>
</evidence>
<sequence length="111" mass="12691">WAQGRPRDWGELELSPREVSQRGVWGDHPRVFGVLCPPFHALPPSPVRYGRFDPEDQRSRHCPYLDTINKSVLDFDFEKLCSISLSHINVYACLVCGKYFQAHRPPGQAGQ</sequence>
<protein>
    <recommendedName>
        <fullName evidence="3">UBP-type domain-containing protein</fullName>
    </recommendedName>
</protein>
<keyword evidence="2" id="KW-0479">Metal-binding</keyword>
<dbReference type="SUPFAM" id="SSF57850">
    <property type="entry name" value="RING/U-box"/>
    <property type="match status" value="1"/>
</dbReference>
<feature type="domain" description="UBP-type" evidence="3">
    <location>
        <begin position="60"/>
        <end position="111"/>
    </location>
</feature>